<protein>
    <submittedName>
        <fullName evidence="1">14641_t:CDS:1</fullName>
    </submittedName>
</protein>
<sequence>FLRILMIRHDFEEQFEVKEEEEDHIAVEKKCVIAEKNYIATEKEKEQVIEKELIAIEEEPAITIILQKLI</sequence>
<organism evidence="1 2">
    <name type="scientific">Funneliformis mosseae</name>
    <name type="common">Endomycorrhizal fungus</name>
    <name type="synonym">Glomus mosseae</name>
    <dbReference type="NCBI Taxonomy" id="27381"/>
    <lineage>
        <taxon>Eukaryota</taxon>
        <taxon>Fungi</taxon>
        <taxon>Fungi incertae sedis</taxon>
        <taxon>Mucoromycota</taxon>
        <taxon>Glomeromycotina</taxon>
        <taxon>Glomeromycetes</taxon>
        <taxon>Glomerales</taxon>
        <taxon>Glomeraceae</taxon>
        <taxon>Funneliformis</taxon>
    </lineage>
</organism>
<evidence type="ECO:0000313" key="2">
    <source>
        <dbReference type="Proteomes" id="UP000789375"/>
    </source>
</evidence>
<keyword evidence="2" id="KW-1185">Reference proteome</keyword>
<name>A0A9N9EMX6_FUNMO</name>
<comment type="caution">
    <text evidence="1">The sequence shown here is derived from an EMBL/GenBank/DDBJ whole genome shotgun (WGS) entry which is preliminary data.</text>
</comment>
<gene>
    <name evidence="1" type="ORF">FMOSSE_LOCUS12950</name>
</gene>
<reference evidence="1" key="1">
    <citation type="submission" date="2021-06" db="EMBL/GenBank/DDBJ databases">
        <authorList>
            <person name="Kallberg Y."/>
            <person name="Tangrot J."/>
            <person name="Rosling A."/>
        </authorList>
    </citation>
    <scope>NUCLEOTIDE SEQUENCE</scope>
    <source>
        <strain evidence="1">87-6 pot B 2015</strain>
    </source>
</reference>
<accession>A0A9N9EMX6</accession>
<proteinExistence type="predicted"/>
<feature type="non-terminal residue" evidence="1">
    <location>
        <position position="70"/>
    </location>
</feature>
<evidence type="ECO:0000313" key="1">
    <source>
        <dbReference type="EMBL" id="CAG8682276.1"/>
    </source>
</evidence>
<dbReference type="AlphaFoldDB" id="A0A9N9EMX6"/>
<dbReference type="Proteomes" id="UP000789375">
    <property type="component" value="Unassembled WGS sequence"/>
</dbReference>
<dbReference type="EMBL" id="CAJVPP010006853">
    <property type="protein sequence ID" value="CAG8682276.1"/>
    <property type="molecule type" value="Genomic_DNA"/>
</dbReference>